<dbReference type="SUPFAM" id="SSF56024">
    <property type="entry name" value="Phospholipase D/nuclease"/>
    <property type="match status" value="1"/>
</dbReference>
<keyword evidence="4" id="KW-1185">Reference proteome</keyword>
<dbReference type="InterPro" id="IPR058403">
    <property type="entry name" value="DUF8090"/>
</dbReference>
<dbReference type="Gene3D" id="3.40.50.300">
    <property type="entry name" value="P-loop containing nucleotide triphosphate hydrolases"/>
    <property type="match status" value="2"/>
</dbReference>
<dbReference type="InterPro" id="IPR015927">
    <property type="entry name" value="Peptidase_S24_S26A/B/C"/>
</dbReference>
<dbReference type="Pfam" id="PF04851">
    <property type="entry name" value="ResIII"/>
    <property type="match status" value="1"/>
</dbReference>
<dbReference type="Pfam" id="PF00717">
    <property type="entry name" value="Peptidase_S24"/>
    <property type="match status" value="1"/>
</dbReference>
<dbReference type="InterPro" id="IPR001650">
    <property type="entry name" value="Helicase_C-like"/>
</dbReference>
<dbReference type="Pfam" id="PF11907">
    <property type="entry name" value="DUF3427"/>
    <property type="match status" value="1"/>
</dbReference>
<dbReference type="Gene3D" id="2.10.109.10">
    <property type="entry name" value="Umud Fragment, subunit A"/>
    <property type="match status" value="1"/>
</dbReference>
<dbReference type="SMART" id="SM00490">
    <property type="entry name" value="HELICc"/>
    <property type="match status" value="1"/>
</dbReference>
<protein>
    <submittedName>
        <fullName evidence="3">DUF3427 domain-containing protein</fullName>
    </submittedName>
</protein>
<evidence type="ECO:0000259" key="1">
    <source>
        <dbReference type="PROSITE" id="PS51192"/>
    </source>
</evidence>
<dbReference type="CDD" id="cd18799">
    <property type="entry name" value="SF2_C_EcoAI-like"/>
    <property type="match status" value="1"/>
</dbReference>
<dbReference type="Pfam" id="PF26350">
    <property type="entry name" value="DUF8090"/>
    <property type="match status" value="1"/>
</dbReference>
<dbReference type="SUPFAM" id="SSF51306">
    <property type="entry name" value="LexA/Signal peptidase"/>
    <property type="match status" value="1"/>
</dbReference>
<dbReference type="InterPro" id="IPR050742">
    <property type="entry name" value="Helicase_Restrict-Modif_Enz"/>
</dbReference>
<dbReference type="Gene3D" id="3.30.870.10">
    <property type="entry name" value="Endonuclease Chain A"/>
    <property type="match status" value="1"/>
</dbReference>
<reference evidence="3 4" key="1">
    <citation type="submission" date="2024-02" db="EMBL/GenBank/DDBJ databases">
        <title>Bacteria isolated from the canopy kelp, Nereocystis luetkeana.</title>
        <authorList>
            <person name="Pfister C.A."/>
            <person name="Younker I.T."/>
            <person name="Light S.H."/>
        </authorList>
    </citation>
    <scope>NUCLEOTIDE SEQUENCE [LARGE SCALE GENOMIC DNA]</scope>
    <source>
        <strain evidence="3 4">TI.1.05</strain>
    </source>
</reference>
<name>A0ABU9GTD8_9GAMM</name>
<feature type="domain" description="Helicase C-terminal" evidence="2">
    <location>
        <begin position="426"/>
        <end position="586"/>
    </location>
</feature>
<dbReference type="PANTHER" id="PTHR47396">
    <property type="entry name" value="TYPE I RESTRICTION ENZYME ECOKI R PROTEIN"/>
    <property type="match status" value="1"/>
</dbReference>
<dbReference type="InterPro" id="IPR006935">
    <property type="entry name" value="Helicase/UvrB_N"/>
</dbReference>
<dbReference type="Pfam" id="PF13091">
    <property type="entry name" value="PLDc_2"/>
    <property type="match status" value="1"/>
</dbReference>
<dbReference type="InterPro" id="IPR027417">
    <property type="entry name" value="P-loop_NTPase"/>
</dbReference>
<dbReference type="EMBL" id="JBAKAZ010000067">
    <property type="protein sequence ID" value="MEL0630594.1"/>
    <property type="molecule type" value="Genomic_DNA"/>
</dbReference>
<evidence type="ECO:0000259" key="2">
    <source>
        <dbReference type="PROSITE" id="PS51194"/>
    </source>
</evidence>
<dbReference type="SUPFAM" id="SSF52540">
    <property type="entry name" value="P-loop containing nucleoside triphosphate hydrolases"/>
    <property type="match status" value="1"/>
</dbReference>
<dbReference type="PANTHER" id="PTHR47396:SF1">
    <property type="entry name" value="ATP-DEPENDENT HELICASE IRC3-RELATED"/>
    <property type="match status" value="1"/>
</dbReference>
<evidence type="ECO:0000313" key="4">
    <source>
        <dbReference type="Proteomes" id="UP001369082"/>
    </source>
</evidence>
<comment type="caution">
    <text evidence="3">The sequence shown here is derived from an EMBL/GenBank/DDBJ whole genome shotgun (WGS) entry which is preliminary data.</text>
</comment>
<proteinExistence type="predicted"/>
<dbReference type="RefSeq" id="WP_341598721.1">
    <property type="nucleotide sequence ID" value="NZ_JBAKAZ010000067.1"/>
</dbReference>
<dbReference type="InterPro" id="IPR014001">
    <property type="entry name" value="Helicase_ATP-bd"/>
</dbReference>
<gene>
    <name evidence="3" type="ORF">V6256_13340</name>
</gene>
<dbReference type="InterPro" id="IPR036286">
    <property type="entry name" value="LexA/Signal_pep-like_sf"/>
</dbReference>
<dbReference type="CDD" id="cd09204">
    <property type="entry name" value="PLDc_N_DEXD_b2"/>
    <property type="match status" value="1"/>
</dbReference>
<dbReference type="PROSITE" id="PS51192">
    <property type="entry name" value="HELICASE_ATP_BIND_1"/>
    <property type="match status" value="1"/>
</dbReference>
<sequence length="1113" mass="127796">MILDELSKSLQTGFVDKESISEKLYQPTLLVNKKNPPQKVLSTILEELRYCDEFYISVAFVTTSGIATLINTFKELENKGVKGKVVVSQYLNFTQPEALRKLLKFTNIELRIATKENSHSKGYLFKKSEYYNLIIGSSNLTASALATNKEWNLKVSALHSSSIVEKIIGEFDSDFQNGTPVTLSYIDDYEVIYNQQKLLSKAHESVLVKSLVIPNSMQEEALKNINNLRNKGAIKALLISATGTGKTYLSAFDAKAFEPKRLLFVVHRQTIAEKSMETFQSVFGSDKSMGVYSGKQQEVDKDFLFSTVQTISKQNHLDKFDKGYFDYIIIDESHRSGSDSYKRLLEHFQPQFLLGMTATPERTDGEDIFSLFDHNIAYEIRLNRAMEEGMLSNFHYYGVTDLIIDGKEQENIRDFTYLSSDERVKNIVKYANFYGSDNGRTRGLVFCSLNDESKKLAEMFNKSGFRCVALSGESSEDERRDAIHLLESDNLSEKLDYIFTVDIFNEGIDIPKVNQIIMIRPTESAIIFVQQLGRGLRKVGGKGYLTVIDFIGNYNNNYLIPIALYGDTSYNKDALRRTISSGSTLIPGSSTINFDAITKARIFESIDSANMGLFKDLKKDYDLLKYKLGRTPMMMDFIHHGSREPYLYVEYSKSYYNFICKVEKDTEYDLDKEQIALLSQFALNINNAKRVEECIIMKELITNPFLEINDFKSIIKAMYGYAVSDETIESCIINLNFKFIKKESSVIEFENNKLKLSQVFNQHLKNALFKNFLIDNIEYSIHTYNKHFDLKNYINGFQLYGKYTRKDVCRILNWEKNYESTVYGYKIYRDQAPLFVTYRKLEDISLTTQYNDHFINQDEFAWESKAGRKLDSKDVVAIRDADKTGLNVSLFIQKSNNEGTDFYFMGNVDTVKGSLTQKYKVNDKNKNVPVVHMEFKLRNTVQDSLYTYLTGEEIVEVKKKPTTLKVVSTAPSEEIIDDKEQNFIPFYDFYAAAGSFSDMQENKDFKMLEVPKQYSTEQKYFACRVIGESMNRRIKNNSICIFRESLGGSRNGKIVIVENYGKDDEEYNSSFTIKTYASEKIASDDGEWEHSVILLKPNSTESRSVFFKTVGTH</sequence>
<dbReference type="CDD" id="cd18032">
    <property type="entry name" value="DEXHc_RE_I_III_res"/>
    <property type="match status" value="1"/>
</dbReference>
<organism evidence="3 4">
    <name type="scientific">Psychromonas aquatilis</name>
    <dbReference type="NCBI Taxonomy" id="2005072"/>
    <lineage>
        <taxon>Bacteria</taxon>
        <taxon>Pseudomonadati</taxon>
        <taxon>Pseudomonadota</taxon>
        <taxon>Gammaproteobacteria</taxon>
        <taxon>Alteromonadales</taxon>
        <taxon>Psychromonadaceae</taxon>
        <taxon>Psychromonas</taxon>
    </lineage>
</organism>
<feature type="domain" description="Helicase ATP-binding" evidence="1">
    <location>
        <begin position="227"/>
        <end position="378"/>
    </location>
</feature>
<dbReference type="SMART" id="SM00487">
    <property type="entry name" value="DEXDc"/>
    <property type="match status" value="1"/>
</dbReference>
<dbReference type="Pfam" id="PF00271">
    <property type="entry name" value="Helicase_C"/>
    <property type="match status" value="1"/>
</dbReference>
<dbReference type="InterPro" id="IPR021835">
    <property type="entry name" value="DUF3427"/>
</dbReference>
<dbReference type="PROSITE" id="PS51194">
    <property type="entry name" value="HELICASE_CTER"/>
    <property type="match status" value="1"/>
</dbReference>
<dbReference type="Proteomes" id="UP001369082">
    <property type="component" value="Unassembled WGS sequence"/>
</dbReference>
<evidence type="ECO:0000313" key="3">
    <source>
        <dbReference type="EMBL" id="MEL0630594.1"/>
    </source>
</evidence>
<dbReference type="InterPro" id="IPR025202">
    <property type="entry name" value="PLD-like_dom"/>
</dbReference>
<accession>A0ABU9GTD8</accession>